<evidence type="ECO:0000313" key="1">
    <source>
        <dbReference type="EMBL" id="JAH20744.1"/>
    </source>
</evidence>
<sequence>MATSLRPLFFSYLLIYSNSRHVFI</sequence>
<reference evidence="1" key="2">
    <citation type="journal article" date="2015" name="Fish Shellfish Immunol.">
        <title>Early steps in the European eel (Anguilla anguilla)-Vibrio vulnificus interaction in the gills: Role of the RtxA13 toxin.</title>
        <authorList>
            <person name="Callol A."/>
            <person name="Pajuelo D."/>
            <person name="Ebbesson L."/>
            <person name="Teles M."/>
            <person name="MacKenzie S."/>
            <person name="Amaro C."/>
        </authorList>
    </citation>
    <scope>NUCLEOTIDE SEQUENCE</scope>
</reference>
<reference evidence="1" key="1">
    <citation type="submission" date="2014-11" db="EMBL/GenBank/DDBJ databases">
        <authorList>
            <person name="Amaro Gonzalez C."/>
        </authorList>
    </citation>
    <scope>NUCLEOTIDE SEQUENCE</scope>
</reference>
<dbReference type="EMBL" id="GBXM01087833">
    <property type="protein sequence ID" value="JAH20744.1"/>
    <property type="molecule type" value="Transcribed_RNA"/>
</dbReference>
<accession>A0A0E9QVA5</accession>
<organism evidence="1">
    <name type="scientific">Anguilla anguilla</name>
    <name type="common">European freshwater eel</name>
    <name type="synonym">Muraena anguilla</name>
    <dbReference type="NCBI Taxonomy" id="7936"/>
    <lineage>
        <taxon>Eukaryota</taxon>
        <taxon>Metazoa</taxon>
        <taxon>Chordata</taxon>
        <taxon>Craniata</taxon>
        <taxon>Vertebrata</taxon>
        <taxon>Euteleostomi</taxon>
        <taxon>Actinopterygii</taxon>
        <taxon>Neopterygii</taxon>
        <taxon>Teleostei</taxon>
        <taxon>Anguilliformes</taxon>
        <taxon>Anguillidae</taxon>
        <taxon>Anguilla</taxon>
    </lineage>
</organism>
<proteinExistence type="predicted"/>
<name>A0A0E9QVA5_ANGAN</name>
<protein>
    <submittedName>
        <fullName evidence="1">Uncharacterized protein</fullName>
    </submittedName>
</protein>
<dbReference type="AlphaFoldDB" id="A0A0E9QVA5"/>